<dbReference type="OrthoDB" id="3439489at2759"/>
<proteinExistence type="predicted"/>
<keyword evidence="2" id="KW-1185">Reference proteome</keyword>
<evidence type="ECO:0000313" key="2">
    <source>
        <dbReference type="Proteomes" id="UP000240883"/>
    </source>
</evidence>
<accession>A0A2T2NNJ5</accession>
<gene>
    <name evidence="1" type="ORF">BS50DRAFT_378688</name>
</gene>
<reference evidence="1 2" key="1">
    <citation type="journal article" date="2018" name="Front. Microbiol.">
        <title>Genome-Wide Analysis of Corynespora cassiicola Leaf Fall Disease Putative Effectors.</title>
        <authorList>
            <person name="Lopez D."/>
            <person name="Ribeiro S."/>
            <person name="Label P."/>
            <person name="Fumanal B."/>
            <person name="Venisse J.S."/>
            <person name="Kohler A."/>
            <person name="de Oliveira R.R."/>
            <person name="Labutti K."/>
            <person name="Lipzen A."/>
            <person name="Lail K."/>
            <person name="Bauer D."/>
            <person name="Ohm R.A."/>
            <person name="Barry K.W."/>
            <person name="Spatafora J."/>
            <person name="Grigoriev I.V."/>
            <person name="Martin F.M."/>
            <person name="Pujade-Renaud V."/>
        </authorList>
    </citation>
    <scope>NUCLEOTIDE SEQUENCE [LARGE SCALE GENOMIC DNA]</scope>
    <source>
        <strain evidence="1 2">Philippines</strain>
    </source>
</reference>
<evidence type="ECO:0000313" key="1">
    <source>
        <dbReference type="EMBL" id="PSN66939.1"/>
    </source>
</evidence>
<dbReference type="InterPro" id="IPR031755">
    <property type="entry name" value="Inhibitor_I66"/>
</dbReference>
<dbReference type="Proteomes" id="UP000240883">
    <property type="component" value="Unassembled WGS sequence"/>
</dbReference>
<dbReference type="Gene3D" id="2.80.10.50">
    <property type="match status" value="1"/>
</dbReference>
<protein>
    <recommendedName>
        <fullName evidence="3">Ubiquitin 3 binding protein But2 C-terminal domain-containing protein</fullName>
    </recommendedName>
</protein>
<dbReference type="Pfam" id="PF16850">
    <property type="entry name" value="Inhibitor_I66"/>
    <property type="match status" value="1"/>
</dbReference>
<evidence type="ECO:0008006" key="3">
    <source>
        <dbReference type="Google" id="ProtNLM"/>
    </source>
</evidence>
<organism evidence="1 2">
    <name type="scientific">Corynespora cassiicola Philippines</name>
    <dbReference type="NCBI Taxonomy" id="1448308"/>
    <lineage>
        <taxon>Eukaryota</taxon>
        <taxon>Fungi</taxon>
        <taxon>Dikarya</taxon>
        <taxon>Ascomycota</taxon>
        <taxon>Pezizomycotina</taxon>
        <taxon>Dothideomycetes</taxon>
        <taxon>Pleosporomycetidae</taxon>
        <taxon>Pleosporales</taxon>
        <taxon>Corynesporascaceae</taxon>
        <taxon>Corynespora</taxon>
    </lineage>
</organism>
<dbReference type="EMBL" id="KZ678135">
    <property type="protein sequence ID" value="PSN66939.1"/>
    <property type="molecule type" value="Genomic_DNA"/>
</dbReference>
<sequence length="174" mass="18573">MLALAANLQPSNTPTVNIYTCIHTPLLLVPDVNLCPAPVAISFCLPAIMDNLDSTFTIEINGSPICNLPGDVEEPVQAKVGSSSDAAVFTLKDGHLQCGDWILGRALAENRSMLPKQVLWFKLGDKERAQPVAAHADGSSYSLRFSGAPLIEKDGAVFADLLQEGETTVTVKLQ</sequence>
<dbReference type="GO" id="GO:0004867">
    <property type="term" value="F:serine-type endopeptidase inhibitor activity"/>
    <property type="evidence" value="ECO:0007669"/>
    <property type="project" value="InterPro"/>
</dbReference>
<name>A0A2T2NNJ5_CORCC</name>
<dbReference type="AlphaFoldDB" id="A0A2T2NNJ5"/>